<dbReference type="PANTHER" id="PTHR48090:SF7">
    <property type="entry name" value="RFBJ PROTEIN"/>
    <property type="match status" value="1"/>
</dbReference>
<dbReference type="EMBL" id="LCRX01000005">
    <property type="protein sequence ID" value="KKW42617.1"/>
    <property type="molecule type" value="Genomic_DNA"/>
</dbReference>
<protein>
    <submittedName>
        <fullName evidence="2">Glycosyl transferase</fullName>
    </submittedName>
</protein>
<dbReference type="GO" id="GO:0016740">
    <property type="term" value="F:transferase activity"/>
    <property type="evidence" value="ECO:0007669"/>
    <property type="project" value="UniProtKB-KW"/>
</dbReference>
<dbReference type="InterPro" id="IPR029044">
    <property type="entry name" value="Nucleotide-diphossugar_trans"/>
</dbReference>
<proteinExistence type="predicted"/>
<dbReference type="Gene3D" id="3.90.550.10">
    <property type="entry name" value="Spore Coat Polysaccharide Biosynthesis Protein SpsA, Chain A"/>
    <property type="match status" value="1"/>
</dbReference>
<keyword evidence="2" id="KW-0808">Transferase</keyword>
<name>A0A0G2AMU3_9BACT</name>
<dbReference type="InterPro" id="IPR050256">
    <property type="entry name" value="Glycosyltransferase_2"/>
</dbReference>
<dbReference type="InterPro" id="IPR001173">
    <property type="entry name" value="Glyco_trans_2-like"/>
</dbReference>
<reference evidence="2 3" key="1">
    <citation type="journal article" date="2015" name="Nature">
        <title>rRNA introns, odd ribosomes, and small enigmatic genomes across a large radiation of phyla.</title>
        <authorList>
            <person name="Brown C.T."/>
            <person name="Hug L.A."/>
            <person name="Thomas B.C."/>
            <person name="Sharon I."/>
            <person name="Castelle C.J."/>
            <person name="Singh A."/>
            <person name="Wilkins M.J."/>
            <person name="Williams K.H."/>
            <person name="Banfield J.F."/>
        </authorList>
    </citation>
    <scope>NUCLEOTIDE SEQUENCE [LARGE SCALE GENOMIC DNA]</scope>
</reference>
<evidence type="ECO:0000313" key="2">
    <source>
        <dbReference type="EMBL" id="KKW42617.1"/>
    </source>
</evidence>
<organism evidence="2 3">
    <name type="scientific">Candidatus Magasanikbacteria bacterium GW2011_GWA2_56_11</name>
    <dbReference type="NCBI Taxonomy" id="1619044"/>
    <lineage>
        <taxon>Bacteria</taxon>
        <taxon>Candidatus Magasanikiibacteriota</taxon>
    </lineage>
</organism>
<sequence>MKTVVVVPVRDEADALERLLPRVGAQAGGATVVVVDDGSSDGSAEVARRHGVAVIGQRPLGKPAAVRCGFEYALAQDCDAAVVFDGDGQHPPEALPDMIGLLRSSDIVKGARFHPASPQIGTPDDRQELCRRIRDLVREHTGWVVHDPQCGFVGLRRPMIELVLSSLSWTVEWEIELIVWLRSRTVNGCPILELPIPAIYADLPGRKQAVKYDPAFSRARLQERFPRQARAVAEAAVRYLQLRTAEERP</sequence>
<dbReference type="SUPFAM" id="SSF53448">
    <property type="entry name" value="Nucleotide-diphospho-sugar transferases"/>
    <property type="match status" value="1"/>
</dbReference>
<dbReference type="Pfam" id="PF00535">
    <property type="entry name" value="Glycos_transf_2"/>
    <property type="match status" value="1"/>
</dbReference>
<dbReference type="CDD" id="cd04179">
    <property type="entry name" value="DPM_DPG-synthase_like"/>
    <property type="match status" value="1"/>
</dbReference>
<gene>
    <name evidence="2" type="ORF">UY92_C0005G0039</name>
</gene>
<dbReference type="PANTHER" id="PTHR48090">
    <property type="entry name" value="UNDECAPRENYL-PHOSPHATE 4-DEOXY-4-FORMAMIDO-L-ARABINOSE TRANSFERASE-RELATED"/>
    <property type="match status" value="1"/>
</dbReference>
<dbReference type="Proteomes" id="UP000033870">
    <property type="component" value="Unassembled WGS sequence"/>
</dbReference>
<evidence type="ECO:0000313" key="3">
    <source>
        <dbReference type="Proteomes" id="UP000033870"/>
    </source>
</evidence>
<evidence type="ECO:0000259" key="1">
    <source>
        <dbReference type="Pfam" id="PF00535"/>
    </source>
</evidence>
<feature type="domain" description="Glycosyltransferase 2-like" evidence="1">
    <location>
        <begin position="5"/>
        <end position="160"/>
    </location>
</feature>
<dbReference type="AlphaFoldDB" id="A0A0G2AMU3"/>
<dbReference type="STRING" id="1619044.UY92_C0005G0039"/>
<accession>A0A0G2AMU3</accession>
<comment type="caution">
    <text evidence="2">The sequence shown here is derived from an EMBL/GenBank/DDBJ whole genome shotgun (WGS) entry which is preliminary data.</text>
</comment>